<dbReference type="EMBL" id="RDBE01000010">
    <property type="protein sequence ID" value="RLV48403.1"/>
    <property type="molecule type" value="Genomic_DNA"/>
</dbReference>
<evidence type="ECO:0000256" key="2">
    <source>
        <dbReference type="RuleBase" id="RU003750"/>
    </source>
</evidence>
<dbReference type="AlphaFoldDB" id="A0A3L8P0S9"/>
<feature type="transmembrane region" description="Helical" evidence="3">
    <location>
        <begin position="111"/>
        <end position="131"/>
    </location>
</feature>
<dbReference type="PROSITE" id="PS00379">
    <property type="entry name" value="CDP_ALCOHOL_P_TRANSF"/>
    <property type="match status" value="1"/>
</dbReference>
<dbReference type="GO" id="GO:0008654">
    <property type="term" value="P:phospholipid biosynthetic process"/>
    <property type="evidence" value="ECO:0007669"/>
    <property type="project" value="InterPro"/>
</dbReference>
<evidence type="ECO:0000256" key="3">
    <source>
        <dbReference type="SAM" id="Phobius"/>
    </source>
</evidence>
<accession>A0A3L8P0S9</accession>
<sequence length="223" mass="24937">MTTVQLSRRIHADPARERVWTEATMVTVVRTIVCVGLAGAAAYQRELWLLVVALVVHWVGDSIDGWWARVRDCETRTGATLDILSDRFDLAAFYIGLGWLLPHLMPAIGLYLAEFLVVDCFISLAFLFWPITSPNYFYVVDRTIWRYNWSKPAKAVNSALFGVLLLVTRDQAWGVWLGGAIALALLVYKCVALGQVMRLGLPMPTASLPNERELVDDSTHSLG</sequence>
<organism evidence="4 5">
    <name type="scientific">Nocardioides mangrovicus</name>
    <dbReference type="NCBI Taxonomy" id="2478913"/>
    <lineage>
        <taxon>Bacteria</taxon>
        <taxon>Bacillati</taxon>
        <taxon>Actinomycetota</taxon>
        <taxon>Actinomycetes</taxon>
        <taxon>Propionibacteriales</taxon>
        <taxon>Nocardioidaceae</taxon>
        <taxon>Nocardioides</taxon>
    </lineage>
</organism>
<gene>
    <name evidence="4" type="ORF">D9V37_17545</name>
</gene>
<protein>
    <submittedName>
        <fullName evidence="4">Alcohol phosphatidyltransferase</fullName>
    </submittedName>
</protein>
<name>A0A3L8P0S9_9ACTN</name>
<dbReference type="Gene3D" id="1.20.120.1760">
    <property type="match status" value="1"/>
</dbReference>
<feature type="transmembrane region" description="Helical" evidence="3">
    <location>
        <begin position="47"/>
        <end position="67"/>
    </location>
</feature>
<dbReference type="OrthoDB" id="5244713at2"/>
<keyword evidence="3" id="KW-0812">Transmembrane</keyword>
<evidence type="ECO:0000256" key="1">
    <source>
        <dbReference type="ARBA" id="ARBA00022679"/>
    </source>
</evidence>
<proteinExistence type="inferred from homology"/>
<feature type="transmembrane region" description="Helical" evidence="3">
    <location>
        <begin position="20"/>
        <end position="41"/>
    </location>
</feature>
<keyword evidence="5" id="KW-1185">Reference proteome</keyword>
<evidence type="ECO:0000313" key="4">
    <source>
        <dbReference type="EMBL" id="RLV48403.1"/>
    </source>
</evidence>
<dbReference type="Pfam" id="PF01066">
    <property type="entry name" value="CDP-OH_P_transf"/>
    <property type="match status" value="1"/>
</dbReference>
<dbReference type="InterPro" id="IPR000462">
    <property type="entry name" value="CDP-OH_P_trans"/>
</dbReference>
<comment type="caution">
    <text evidence="4">The sequence shown here is derived from an EMBL/GenBank/DDBJ whole genome shotgun (WGS) entry which is preliminary data.</text>
</comment>
<comment type="similarity">
    <text evidence="2">Belongs to the CDP-alcohol phosphatidyltransferase class-I family.</text>
</comment>
<reference evidence="4 5" key="1">
    <citation type="submission" date="2018-10" db="EMBL/GenBank/DDBJ databases">
        <title>Marmoricola sp. 4Q3S-7 whole genome shotgun sequence.</title>
        <authorList>
            <person name="Li F."/>
        </authorList>
    </citation>
    <scope>NUCLEOTIDE SEQUENCE [LARGE SCALE GENOMIC DNA]</scope>
    <source>
        <strain evidence="4 5">4Q3S-7</strain>
    </source>
</reference>
<dbReference type="Proteomes" id="UP000281708">
    <property type="component" value="Unassembled WGS sequence"/>
</dbReference>
<keyword evidence="3" id="KW-0472">Membrane</keyword>
<feature type="transmembrane region" description="Helical" evidence="3">
    <location>
        <begin position="174"/>
        <end position="194"/>
    </location>
</feature>
<dbReference type="InterPro" id="IPR043130">
    <property type="entry name" value="CDP-OH_PTrfase_TM_dom"/>
</dbReference>
<feature type="transmembrane region" description="Helical" evidence="3">
    <location>
        <begin position="88"/>
        <end position="105"/>
    </location>
</feature>
<evidence type="ECO:0000313" key="5">
    <source>
        <dbReference type="Proteomes" id="UP000281708"/>
    </source>
</evidence>
<keyword evidence="3" id="KW-1133">Transmembrane helix</keyword>
<dbReference type="InterPro" id="IPR048254">
    <property type="entry name" value="CDP_ALCOHOL_P_TRANSF_CS"/>
</dbReference>
<keyword evidence="1 2" id="KW-0808">Transferase</keyword>
<dbReference type="GO" id="GO:0016780">
    <property type="term" value="F:phosphotransferase activity, for other substituted phosphate groups"/>
    <property type="evidence" value="ECO:0007669"/>
    <property type="project" value="InterPro"/>
</dbReference>
<dbReference type="GO" id="GO:0016020">
    <property type="term" value="C:membrane"/>
    <property type="evidence" value="ECO:0007669"/>
    <property type="project" value="InterPro"/>
</dbReference>